<evidence type="ECO:0000313" key="5">
    <source>
        <dbReference type="EMBL" id="KAK1927465.1"/>
    </source>
</evidence>
<evidence type="ECO:0000313" key="6">
    <source>
        <dbReference type="Proteomes" id="UP001182556"/>
    </source>
</evidence>
<dbReference type="GO" id="GO:1990904">
    <property type="term" value="C:ribonucleoprotein complex"/>
    <property type="evidence" value="ECO:0007669"/>
    <property type="project" value="UniProtKB-KW"/>
</dbReference>
<dbReference type="PANTHER" id="PTHR11994">
    <property type="entry name" value="60S RIBOSOMAL PROTEIN L11-RELATED"/>
    <property type="match status" value="1"/>
</dbReference>
<dbReference type="EMBL" id="JAODAN010000001">
    <property type="protein sequence ID" value="KAK1927465.1"/>
    <property type="molecule type" value="Genomic_DNA"/>
</dbReference>
<dbReference type="Proteomes" id="UP001182556">
    <property type="component" value="Unassembled WGS sequence"/>
</dbReference>
<comment type="similarity">
    <text evidence="1">Belongs to the universal ribosomal protein uL5 family.</text>
</comment>
<dbReference type="GO" id="GO:0006412">
    <property type="term" value="P:translation"/>
    <property type="evidence" value="ECO:0007669"/>
    <property type="project" value="InterPro"/>
</dbReference>
<dbReference type="GO" id="GO:0003735">
    <property type="term" value="F:structural constituent of ribosome"/>
    <property type="evidence" value="ECO:0007669"/>
    <property type="project" value="InterPro"/>
</dbReference>
<dbReference type="InterPro" id="IPR022803">
    <property type="entry name" value="Ribosomal_uL5_dom_sf"/>
</dbReference>
<dbReference type="GO" id="GO:0005840">
    <property type="term" value="C:ribosome"/>
    <property type="evidence" value="ECO:0007669"/>
    <property type="project" value="UniProtKB-KW"/>
</dbReference>
<keyword evidence="2 5" id="KW-0689">Ribosomal protein</keyword>
<dbReference type="SUPFAM" id="SSF55282">
    <property type="entry name" value="RL5-like"/>
    <property type="match status" value="1"/>
</dbReference>
<keyword evidence="6" id="KW-1185">Reference proteome</keyword>
<dbReference type="AlphaFoldDB" id="A0AAD9FWE1"/>
<dbReference type="InterPro" id="IPR031309">
    <property type="entry name" value="Ribosomal_uL5_C"/>
</dbReference>
<sequence length="303" mass="33728">MASSSFRSAVASASRAAPCRSSTLNLARRTYAKANPKPTTIISPTPEDYDLPEIHLGNDHPSRYRQYYEDTLQEDLMYMTYNHRLTYKKPKEPEPPKPLTPYEANRAPAQVNLRPRAKAITYATIPKLESIIIHSMVKEAITNKQQLLNVIMALRAITGEAPGGGGRDASTGVQVVRAKQGAAAWKLREGMPVAAKVELKGDAMYDFVQSLVDFVLPRLREYPGVPIAPVSGSHLKSNMIGSVVSFGLPPIAMGLFPQIEGNIDAYPRLHGFHMYFKTNMKGEHAEMWARNLLTGFRVPFYRQ</sequence>
<dbReference type="Pfam" id="PF00673">
    <property type="entry name" value="Ribosomal_L5_C"/>
    <property type="match status" value="1"/>
</dbReference>
<proteinExistence type="inferred from homology"/>
<feature type="domain" description="Large ribosomal subunit protein uL5 C-terminal" evidence="4">
    <location>
        <begin position="192"/>
        <end position="300"/>
    </location>
</feature>
<dbReference type="InterPro" id="IPR002132">
    <property type="entry name" value="Ribosomal_uL5"/>
</dbReference>
<name>A0AAD9FWE1_PAPLA</name>
<accession>A0AAD9FWE1</accession>
<comment type="caution">
    <text evidence="5">The sequence shown here is derived from an EMBL/GenBank/DDBJ whole genome shotgun (WGS) entry which is preliminary data.</text>
</comment>
<keyword evidence="3" id="KW-0687">Ribonucleoprotein</keyword>
<dbReference type="Gene3D" id="3.30.1440.10">
    <property type="match status" value="1"/>
</dbReference>
<organism evidence="5 6">
    <name type="scientific">Papiliotrema laurentii</name>
    <name type="common">Cryptococcus laurentii</name>
    <dbReference type="NCBI Taxonomy" id="5418"/>
    <lineage>
        <taxon>Eukaryota</taxon>
        <taxon>Fungi</taxon>
        <taxon>Dikarya</taxon>
        <taxon>Basidiomycota</taxon>
        <taxon>Agaricomycotina</taxon>
        <taxon>Tremellomycetes</taxon>
        <taxon>Tremellales</taxon>
        <taxon>Rhynchogastremaceae</taxon>
        <taxon>Papiliotrema</taxon>
    </lineage>
</organism>
<reference evidence="5" key="1">
    <citation type="submission" date="2023-02" db="EMBL/GenBank/DDBJ databases">
        <title>Identification and recombinant expression of a fungal hydrolase from Papiliotrema laurentii that hydrolyzes apple cutin and clears colloidal polyester polyurethane.</title>
        <authorList>
            <consortium name="DOE Joint Genome Institute"/>
            <person name="Roman V.A."/>
            <person name="Bojanowski C."/>
            <person name="Crable B.R."/>
            <person name="Wagner D.N."/>
            <person name="Hung C.S."/>
            <person name="Nadeau L.J."/>
            <person name="Schratz L."/>
            <person name="Haridas S."/>
            <person name="Pangilinan J."/>
            <person name="Lipzen A."/>
            <person name="Na H."/>
            <person name="Yan M."/>
            <person name="Ng V."/>
            <person name="Grigoriev I.V."/>
            <person name="Spatafora J.W."/>
            <person name="Barlow D."/>
            <person name="Biffinger J."/>
            <person name="Kelley-Loughnane N."/>
            <person name="Varaljay V.A."/>
            <person name="Crookes-Goodson W.J."/>
        </authorList>
    </citation>
    <scope>NUCLEOTIDE SEQUENCE</scope>
    <source>
        <strain evidence="5">5307AH</strain>
    </source>
</reference>
<evidence type="ECO:0000256" key="2">
    <source>
        <dbReference type="ARBA" id="ARBA00022980"/>
    </source>
</evidence>
<evidence type="ECO:0000256" key="3">
    <source>
        <dbReference type="ARBA" id="ARBA00023274"/>
    </source>
</evidence>
<evidence type="ECO:0000256" key="1">
    <source>
        <dbReference type="ARBA" id="ARBA00008553"/>
    </source>
</evidence>
<protein>
    <submittedName>
        <fullName evidence="5">60S ribosomal protein l7, mitochondrial</fullName>
    </submittedName>
</protein>
<gene>
    <name evidence="5" type="ORF">DB88DRAFT_478135</name>
</gene>
<evidence type="ECO:0000259" key="4">
    <source>
        <dbReference type="Pfam" id="PF00673"/>
    </source>
</evidence>